<keyword evidence="9" id="KW-1185">Reference proteome</keyword>
<name>A0A8S8XE83_9PROT</name>
<dbReference type="AlphaFoldDB" id="A0A8S8XE83"/>
<evidence type="ECO:0000256" key="2">
    <source>
        <dbReference type="ARBA" id="ARBA00022475"/>
    </source>
</evidence>
<evidence type="ECO:0000256" key="4">
    <source>
        <dbReference type="ARBA" id="ARBA00023136"/>
    </source>
</evidence>
<dbReference type="Pfam" id="PF08085">
    <property type="entry name" value="Entericidin"/>
    <property type="match status" value="1"/>
</dbReference>
<keyword evidence="3 7" id="KW-0732">Signal</keyword>
<dbReference type="PROSITE" id="PS51257">
    <property type="entry name" value="PROKAR_LIPOPROTEIN"/>
    <property type="match status" value="1"/>
</dbReference>
<keyword evidence="4" id="KW-0472">Membrane</keyword>
<gene>
    <name evidence="8" type="ORF">TMPK1_17520</name>
</gene>
<dbReference type="EMBL" id="BOPV01000001">
    <property type="protein sequence ID" value="GIL39515.1"/>
    <property type="molecule type" value="Genomic_DNA"/>
</dbReference>
<evidence type="ECO:0000313" key="9">
    <source>
        <dbReference type="Proteomes" id="UP000681075"/>
    </source>
</evidence>
<protein>
    <recommendedName>
        <fullName evidence="10">Entericidin</fullName>
    </recommendedName>
</protein>
<feature type="chain" id="PRO_5035846078" description="Entericidin" evidence="7">
    <location>
        <begin position="24"/>
        <end position="51"/>
    </location>
</feature>
<keyword evidence="2" id="KW-1003">Cell membrane</keyword>
<keyword evidence="6" id="KW-0449">Lipoprotein</keyword>
<proteinExistence type="inferred from homology"/>
<evidence type="ECO:0000313" key="8">
    <source>
        <dbReference type="EMBL" id="GIL39515.1"/>
    </source>
</evidence>
<dbReference type="Proteomes" id="UP000681075">
    <property type="component" value="Unassembled WGS sequence"/>
</dbReference>
<reference evidence="8" key="1">
    <citation type="submission" date="2021-02" db="EMBL/GenBank/DDBJ databases">
        <title>Genome sequence of Rhodospirillales sp. strain TMPK1 isolated from soil.</title>
        <authorList>
            <person name="Nakai R."/>
            <person name="Kusada H."/>
            <person name="Tamaki H."/>
        </authorList>
    </citation>
    <scope>NUCLEOTIDE SEQUENCE</scope>
    <source>
        <strain evidence="8">TMPK1</strain>
    </source>
</reference>
<evidence type="ECO:0000256" key="6">
    <source>
        <dbReference type="ARBA" id="ARBA00023288"/>
    </source>
</evidence>
<keyword evidence="5" id="KW-0564">Palmitate</keyword>
<comment type="similarity">
    <text evidence="1">Belongs to the EcnA/EcnB lipoprotein family.</text>
</comment>
<evidence type="ECO:0000256" key="3">
    <source>
        <dbReference type="ARBA" id="ARBA00022729"/>
    </source>
</evidence>
<comment type="caution">
    <text evidence="8">The sequence shown here is derived from an EMBL/GenBank/DDBJ whole genome shotgun (WGS) entry which is preliminary data.</text>
</comment>
<sequence>MNSKKFPALAALVLIAASLGLSACNTMEGAGKDVSAAGKGLTKEADKNKGY</sequence>
<organism evidence="8 9">
    <name type="scientific">Roseiterribacter gracilis</name>
    <dbReference type="NCBI Taxonomy" id="2812848"/>
    <lineage>
        <taxon>Bacteria</taxon>
        <taxon>Pseudomonadati</taxon>
        <taxon>Pseudomonadota</taxon>
        <taxon>Alphaproteobacteria</taxon>
        <taxon>Rhodospirillales</taxon>
        <taxon>Roseiterribacteraceae</taxon>
        <taxon>Roseiterribacter</taxon>
    </lineage>
</organism>
<evidence type="ECO:0000256" key="1">
    <source>
        <dbReference type="ARBA" id="ARBA00010296"/>
    </source>
</evidence>
<evidence type="ECO:0000256" key="5">
    <source>
        <dbReference type="ARBA" id="ARBA00023139"/>
    </source>
</evidence>
<evidence type="ECO:0000256" key="7">
    <source>
        <dbReference type="SAM" id="SignalP"/>
    </source>
</evidence>
<dbReference type="GO" id="GO:0016020">
    <property type="term" value="C:membrane"/>
    <property type="evidence" value="ECO:0007669"/>
    <property type="project" value="InterPro"/>
</dbReference>
<accession>A0A8S8XE83</accession>
<evidence type="ECO:0008006" key="10">
    <source>
        <dbReference type="Google" id="ProtNLM"/>
    </source>
</evidence>
<dbReference type="InterPro" id="IPR012556">
    <property type="entry name" value="Entericidin"/>
</dbReference>
<feature type="signal peptide" evidence="7">
    <location>
        <begin position="1"/>
        <end position="23"/>
    </location>
</feature>
<dbReference type="RefSeq" id="WP_420242618.1">
    <property type="nucleotide sequence ID" value="NZ_BOPV01000001.1"/>
</dbReference>
<dbReference type="GO" id="GO:0009636">
    <property type="term" value="P:response to toxic substance"/>
    <property type="evidence" value="ECO:0007669"/>
    <property type="project" value="InterPro"/>
</dbReference>